<feature type="coiled-coil region" evidence="1">
    <location>
        <begin position="192"/>
        <end position="219"/>
    </location>
</feature>
<proteinExistence type="predicted"/>
<sequence length="247" mass="27701">MDVREFQEKLKKMQELAKEQGGSLRAEQIREEFSGSDLNSSQLVNVLKYLTGQGILIEGIETETEGSDAQEEVRRVPLTQEEEAYLKEYLESLPGEEDFPESGRLFEELRSGSADAVQSLAACYMRAAARLAVEMNTEDIFIGDLIQEANVSLVQALGAAGEILRSEEWLLEQIREGIRKACKEQSQRKFEDDSLVARVEKLESAVRELSEDEEDGESAFSVGELAVILDMDVEEIRDTLRLTGDDK</sequence>
<evidence type="ECO:0000313" key="3">
    <source>
        <dbReference type="Proteomes" id="UP001549106"/>
    </source>
</evidence>
<organism evidence="2 3">
    <name type="scientific">Blautia caecimuris</name>
    <dbReference type="NCBI Taxonomy" id="1796615"/>
    <lineage>
        <taxon>Bacteria</taxon>
        <taxon>Bacillati</taxon>
        <taxon>Bacillota</taxon>
        <taxon>Clostridia</taxon>
        <taxon>Lachnospirales</taxon>
        <taxon>Lachnospiraceae</taxon>
        <taxon>Blautia</taxon>
    </lineage>
</organism>
<accession>A0ABV2M0Q3</accession>
<dbReference type="InterPro" id="IPR013325">
    <property type="entry name" value="RNA_pol_sigma_r2"/>
</dbReference>
<dbReference type="EMBL" id="JBEPMJ010000007">
    <property type="protein sequence ID" value="MET3750022.1"/>
    <property type="molecule type" value="Genomic_DNA"/>
</dbReference>
<dbReference type="Proteomes" id="UP001549106">
    <property type="component" value="Unassembled WGS sequence"/>
</dbReference>
<name>A0ABV2M0Q3_9FIRM</name>
<gene>
    <name evidence="2" type="ORF">ABID24_001257</name>
</gene>
<comment type="caution">
    <text evidence="2">The sequence shown here is derived from an EMBL/GenBank/DDBJ whole genome shotgun (WGS) entry which is preliminary data.</text>
</comment>
<reference evidence="2 3" key="1">
    <citation type="submission" date="2024-06" db="EMBL/GenBank/DDBJ databases">
        <title>Genomic Encyclopedia of Type Strains, Phase IV (KMG-IV): sequencing the most valuable type-strain genomes for metagenomic binning, comparative biology and taxonomic classification.</title>
        <authorList>
            <person name="Goeker M."/>
        </authorList>
    </citation>
    <scope>NUCLEOTIDE SEQUENCE [LARGE SCALE GENOMIC DNA]</scope>
    <source>
        <strain evidence="2 3">DSM 29492</strain>
    </source>
</reference>
<keyword evidence="1" id="KW-0175">Coiled coil</keyword>
<evidence type="ECO:0000256" key="1">
    <source>
        <dbReference type="SAM" id="Coils"/>
    </source>
</evidence>
<dbReference type="SUPFAM" id="SSF88946">
    <property type="entry name" value="Sigma2 domain of RNA polymerase sigma factors"/>
    <property type="match status" value="1"/>
</dbReference>
<keyword evidence="3" id="KW-1185">Reference proteome</keyword>
<evidence type="ECO:0000313" key="2">
    <source>
        <dbReference type="EMBL" id="MET3750022.1"/>
    </source>
</evidence>
<dbReference type="RefSeq" id="WP_022068252.1">
    <property type="nucleotide sequence ID" value="NZ_BAABXN010000003.1"/>
</dbReference>
<protein>
    <submittedName>
        <fullName evidence="2">RNA polymerase primary sigma factor</fullName>
    </submittedName>
</protein>